<keyword evidence="4" id="KW-1185">Reference proteome</keyword>
<accession>A0ABS6IFY0</accession>
<organism evidence="3 4">
    <name type="scientific">Reyranella humidisoli</name>
    <dbReference type="NCBI Taxonomy" id="2849149"/>
    <lineage>
        <taxon>Bacteria</taxon>
        <taxon>Pseudomonadati</taxon>
        <taxon>Pseudomonadota</taxon>
        <taxon>Alphaproteobacteria</taxon>
        <taxon>Hyphomicrobiales</taxon>
        <taxon>Reyranellaceae</taxon>
        <taxon>Reyranella</taxon>
    </lineage>
</organism>
<dbReference type="EMBL" id="JAHOPB010000001">
    <property type="protein sequence ID" value="MBU8872885.1"/>
    <property type="molecule type" value="Genomic_DNA"/>
</dbReference>
<evidence type="ECO:0000313" key="3">
    <source>
        <dbReference type="EMBL" id="MBU8872885.1"/>
    </source>
</evidence>
<evidence type="ECO:0000256" key="1">
    <source>
        <dbReference type="SAM" id="Phobius"/>
    </source>
</evidence>
<gene>
    <name evidence="3" type="ORF">KQ910_03880</name>
</gene>
<comment type="caution">
    <text evidence="3">The sequence shown here is derived from an EMBL/GenBank/DDBJ whole genome shotgun (WGS) entry which is preliminary data.</text>
</comment>
<name>A0ABS6IFY0_9HYPH</name>
<keyword evidence="1" id="KW-1133">Transmembrane helix</keyword>
<evidence type="ECO:0000313" key="4">
    <source>
        <dbReference type="Proteomes" id="UP000727907"/>
    </source>
</evidence>
<proteinExistence type="predicted"/>
<dbReference type="InterPro" id="IPR013830">
    <property type="entry name" value="SGNH_hydro"/>
</dbReference>
<keyword evidence="1" id="KW-0812">Transmembrane</keyword>
<feature type="transmembrane region" description="Helical" evidence="1">
    <location>
        <begin position="7"/>
        <end position="26"/>
    </location>
</feature>
<dbReference type="RefSeq" id="WP_216957164.1">
    <property type="nucleotide sequence ID" value="NZ_JAHOPB010000001.1"/>
</dbReference>
<dbReference type="Pfam" id="PF13472">
    <property type="entry name" value="Lipase_GDSL_2"/>
    <property type="match status" value="1"/>
</dbReference>
<evidence type="ECO:0000259" key="2">
    <source>
        <dbReference type="Pfam" id="PF13472"/>
    </source>
</evidence>
<reference evidence="3 4" key="1">
    <citation type="submission" date="2021-06" db="EMBL/GenBank/DDBJ databases">
        <authorList>
            <person name="Lee D.H."/>
        </authorList>
    </citation>
    <scope>NUCLEOTIDE SEQUENCE [LARGE SCALE GENOMIC DNA]</scope>
    <source>
        <strain evidence="3 4">MMS21-HV4-11</strain>
    </source>
</reference>
<sequence>MSKFLRSLGLLGLLVVAGAAFWLVRIDELKAAGPRTDYFLYLVALLVAGILVARWPRLSGTLLVLACVEFAWGLGSWALSPPGSPSLLPSVSHEPPRFEWHPVLQAAPVPGLSFKSATGLAIRHSSQGTRGRDPDPARLAGSGVVATFGGSATYDIGNGEGDTWPERLDEALRDDRLLVVNHGVPGYTTAEHVLQTAFYPEKFGKAPRCAIYFVGWNDLRNAHIPNLDPAYADFHLPSQVDSLKVRRVGGSNVTISPLLTVLARLVSAEVDTVRYAKDPYALQPAGGSDPAQAAIFERNIRAISAINRTRGTPTLWVGQVVNRDRLKGDGLYGWLPRVRDRDLWPLLQQSNALLERTAKALGDTYVALPADAFGAADFVDEGHFSAAGARRLAALLAPVVRETCR</sequence>
<feature type="transmembrane region" description="Helical" evidence="1">
    <location>
        <begin position="38"/>
        <end position="55"/>
    </location>
</feature>
<protein>
    <recommendedName>
        <fullName evidence="2">SGNH hydrolase-type esterase domain-containing protein</fullName>
    </recommendedName>
</protein>
<feature type="domain" description="SGNH hydrolase-type esterase" evidence="2">
    <location>
        <begin position="148"/>
        <end position="391"/>
    </location>
</feature>
<keyword evidence="1" id="KW-0472">Membrane</keyword>
<dbReference type="Proteomes" id="UP000727907">
    <property type="component" value="Unassembled WGS sequence"/>
</dbReference>